<dbReference type="FunFam" id="3.40.605.10:FF:000007">
    <property type="entry name" value="NAD/NADP-dependent betaine aldehyde dehydrogenase"/>
    <property type="match status" value="1"/>
</dbReference>
<evidence type="ECO:0000259" key="7">
    <source>
        <dbReference type="Pfam" id="PF00171"/>
    </source>
</evidence>
<comment type="catalytic activity">
    <reaction evidence="3">
        <text>(2S)-3-sulfolactaldehyde + NAD(+) + H2O = (2S)-3-sulfolactate + NADH + 2 H(+)</text>
        <dbReference type="Rhea" id="RHEA:47932"/>
        <dbReference type="ChEBI" id="CHEBI:15377"/>
        <dbReference type="ChEBI" id="CHEBI:15378"/>
        <dbReference type="ChEBI" id="CHEBI:57540"/>
        <dbReference type="ChEBI" id="CHEBI:57945"/>
        <dbReference type="ChEBI" id="CHEBI:61289"/>
        <dbReference type="ChEBI" id="CHEBI:90109"/>
        <dbReference type="EC" id="1.2.1.97"/>
    </reaction>
    <physiologicalReaction direction="left-to-right" evidence="3">
        <dbReference type="Rhea" id="RHEA:47933"/>
    </physiologicalReaction>
</comment>
<dbReference type="STRING" id="1884381.SAMN05518846_103211"/>
<comment type="function">
    <text evidence="4">Part of the sulfo-TAL (or sulfo-SFT) pathway, a D-sulfoquinovose degradation pathway that produces sulfolactate (SL). Catalyzes the oxidation of 3-sulfolactaldehyde (SLA) to sulfolactate (SL).</text>
</comment>
<dbReference type="InterPro" id="IPR051020">
    <property type="entry name" value="ALDH-related_metabolic_enz"/>
</dbReference>
<dbReference type="Gene3D" id="3.40.309.10">
    <property type="entry name" value="Aldehyde Dehydrogenase, Chain A, domain 2"/>
    <property type="match status" value="1"/>
</dbReference>
<evidence type="ECO:0000313" key="8">
    <source>
        <dbReference type="EMBL" id="SFJ38821.1"/>
    </source>
</evidence>
<dbReference type="FunFam" id="3.40.309.10:FF:000009">
    <property type="entry name" value="Aldehyde dehydrogenase A"/>
    <property type="match status" value="1"/>
</dbReference>
<dbReference type="EC" id="1.2.1.97" evidence="5"/>
<keyword evidence="2" id="KW-0560">Oxidoreductase</keyword>
<dbReference type="SUPFAM" id="SSF53720">
    <property type="entry name" value="ALDH-like"/>
    <property type="match status" value="1"/>
</dbReference>
<feature type="domain" description="Aldehyde dehydrogenase" evidence="7">
    <location>
        <begin position="21"/>
        <end position="478"/>
    </location>
</feature>
<dbReference type="Pfam" id="PF00171">
    <property type="entry name" value="Aldedh"/>
    <property type="match status" value="1"/>
</dbReference>
<comment type="similarity">
    <text evidence="1">Belongs to the aldehyde dehydrogenase family.</text>
</comment>
<dbReference type="PANTHER" id="PTHR42991:SF1">
    <property type="entry name" value="ALDEHYDE DEHYDROGENASE"/>
    <property type="match status" value="1"/>
</dbReference>
<accession>A0A1I3QZW7</accession>
<evidence type="ECO:0000256" key="6">
    <source>
        <dbReference type="ARBA" id="ARBA00067277"/>
    </source>
</evidence>
<dbReference type="InterPro" id="IPR016161">
    <property type="entry name" value="Ald_DH/histidinol_DH"/>
</dbReference>
<dbReference type="Proteomes" id="UP000198915">
    <property type="component" value="Unassembled WGS sequence"/>
</dbReference>
<dbReference type="InterPro" id="IPR016162">
    <property type="entry name" value="Ald_DH_N"/>
</dbReference>
<dbReference type="PANTHER" id="PTHR42991">
    <property type="entry name" value="ALDEHYDE DEHYDROGENASE"/>
    <property type="match status" value="1"/>
</dbReference>
<name>A0A1I3QZW7_9BACL</name>
<reference evidence="9" key="1">
    <citation type="submission" date="2016-10" db="EMBL/GenBank/DDBJ databases">
        <authorList>
            <person name="Varghese N."/>
            <person name="Submissions S."/>
        </authorList>
    </citation>
    <scope>NUCLEOTIDE SEQUENCE [LARGE SCALE GENOMIC DNA]</scope>
    <source>
        <strain evidence="9">OK042</strain>
    </source>
</reference>
<protein>
    <recommendedName>
        <fullName evidence="6">3-sulfolactaldehyde dehydrogenase</fullName>
        <ecNumber evidence="5">1.2.1.97</ecNumber>
    </recommendedName>
</protein>
<evidence type="ECO:0000256" key="3">
    <source>
        <dbReference type="ARBA" id="ARBA00050326"/>
    </source>
</evidence>
<organism evidence="8 9">
    <name type="scientific">Brevibacillus centrosporus</name>
    <dbReference type="NCBI Taxonomy" id="54910"/>
    <lineage>
        <taxon>Bacteria</taxon>
        <taxon>Bacillati</taxon>
        <taxon>Bacillota</taxon>
        <taxon>Bacilli</taxon>
        <taxon>Bacillales</taxon>
        <taxon>Paenibacillaceae</taxon>
        <taxon>Brevibacillus</taxon>
    </lineage>
</organism>
<evidence type="ECO:0000256" key="2">
    <source>
        <dbReference type="ARBA" id="ARBA00023002"/>
    </source>
</evidence>
<dbReference type="InterPro" id="IPR016163">
    <property type="entry name" value="Ald_DH_C"/>
</dbReference>
<keyword evidence="9" id="KW-1185">Reference proteome</keyword>
<dbReference type="InterPro" id="IPR015590">
    <property type="entry name" value="Aldehyde_DH_dom"/>
</dbReference>
<dbReference type="Gene3D" id="3.40.605.10">
    <property type="entry name" value="Aldehyde Dehydrogenase, Chain A, domain 1"/>
    <property type="match status" value="1"/>
</dbReference>
<evidence type="ECO:0000256" key="5">
    <source>
        <dbReference type="ARBA" id="ARBA00066984"/>
    </source>
</evidence>
<sequence>MLSQTERFYFGSFIDGQEVKSEESAVLEVRNPYNNQLIGKISCATKEDVEQAITVSQRVFQETMKKMPAYRRSDILRKTADLLESRTESFANLLVLETGKPIREARVEVDRAVQVLRFASEGAKQIHGEEIQLDSAHGGENQFGFTKRYPIGVVVAITPFNFPLNLVLHKVAPAIAAGNTIVLKPAEKTPLSPVMLYQLFMEAGLPAGALNIVMGPGQDLAEPLVKDPRVKRVTFTGSGQVGWKLKELAGHKNVTLELGSNAPNLVFEDADLDAAAAALVRGGVVTSGQACISVQRIYVQRSVYQALLNKLVDGVRALRVGNPLDDATDVGPMITEAAAARAEEWIREAAEQGATVLTGGKRSGALLEPAVLTNVSHEMKVVCQEIFAPVFSVIPFDEEAEAIAQANASDLGLHAGVFTKDISRALRVAEALETGGVWINDASIRRYDHIPYGGVKQSGIGKEGVAYAIEEMTEIKFIGIKL</sequence>
<evidence type="ECO:0000256" key="1">
    <source>
        <dbReference type="ARBA" id="ARBA00009986"/>
    </source>
</evidence>
<proteinExistence type="inferred from homology"/>
<evidence type="ECO:0000256" key="4">
    <source>
        <dbReference type="ARBA" id="ARBA00054572"/>
    </source>
</evidence>
<dbReference type="AlphaFoldDB" id="A0A1I3QZW7"/>
<dbReference type="RefSeq" id="WP_092267172.1">
    <property type="nucleotide sequence ID" value="NZ_FORT01000003.1"/>
</dbReference>
<evidence type="ECO:0000313" key="9">
    <source>
        <dbReference type="Proteomes" id="UP000198915"/>
    </source>
</evidence>
<gene>
    <name evidence="8" type="ORF">SAMN05518846_103211</name>
</gene>
<dbReference type="EMBL" id="FORT01000003">
    <property type="protein sequence ID" value="SFJ38821.1"/>
    <property type="molecule type" value="Genomic_DNA"/>
</dbReference>
<dbReference type="GO" id="GO:0008911">
    <property type="term" value="F:lactaldehyde dehydrogenase (NAD+) activity"/>
    <property type="evidence" value="ECO:0007669"/>
    <property type="project" value="TreeGrafter"/>
</dbReference>